<accession>A0A242A604</accession>
<sequence length="87" mass="10458">MEMIEKETDSFNERQKKNKGFTRLSLLLKFISKHNKNNPYIFEYGLYARMKNFIRIVCLKVYNKEILEAKINLEELNGTDLYIAYID</sequence>
<keyword evidence="2" id="KW-1185">Reference proteome</keyword>
<dbReference type="AlphaFoldDB" id="A0A242A604"/>
<organism evidence="1 2">
    <name type="scientific">Candidatus Enterococcus testudinis</name>
    <dbReference type="NCBI Taxonomy" id="1834191"/>
    <lineage>
        <taxon>Bacteria</taxon>
        <taxon>Bacillati</taxon>
        <taxon>Bacillota</taxon>
        <taxon>Bacilli</taxon>
        <taxon>Lactobacillales</taxon>
        <taxon>Enterococcaceae</taxon>
        <taxon>Enterococcus</taxon>
    </lineage>
</organism>
<evidence type="ECO:0000313" key="2">
    <source>
        <dbReference type="Proteomes" id="UP000195043"/>
    </source>
</evidence>
<gene>
    <name evidence="1" type="ORF">A5886_001545</name>
</gene>
<name>A0A242A604_9ENTE</name>
<comment type="caution">
    <text evidence="1">The sequence shown here is derived from an EMBL/GenBank/DDBJ whole genome shotgun (WGS) entry which is preliminary data.</text>
</comment>
<feature type="non-terminal residue" evidence="1">
    <location>
        <position position="87"/>
    </location>
</feature>
<reference evidence="1 2" key="1">
    <citation type="submission" date="2017-05" db="EMBL/GenBank/DDBJ databases">
        <title>The Genome Sequence of Enterococcus sp. 8G7_MSG3316.</title>
        <authorList>
            <consortium name="The Broad Institute Genomics Platform"/>
            <consortium name="The Broad Institute Genomic Center for Infectious Diseases"/>
            <person name="Earl A."/>
            <person name="Manson A."/>
            <person name="Schwartman J."/>
            <person name="Gilmore M."/>
            <person name="Abouelleil A."/>
            <person name="Cao P."/>
            <person name="Chapman S."/>
            <person name="Cusick C."/>
            <person name="Shea T."/>
            <person name="Young S."/>
            <person name="Neafsey D."/>
            <person name="Nusbaum C."/>
            <person name="Birren B."/>
        </authorList>
    </citation>
    <scope>NUCLEOTIDE SEQUENCE [LARGE SCALE GENOMIC DNA]</scope>
    <source>
        <strain evidence="1 2">8G7_MSG3316</strain>
    </source>
</reference>
<proteinExistence type="predicted"/>
<dbReference type="EMBL" id="NGKU01000001">
    <property type="protein sequence ID" value="OTN76468.1"/>
    <property type="molecule type" value="Genomic_DNA"/>
</dbReference>
<dbReference type="Proteomes" id="UP000195043">
    <property type="component" value="Unassembled WGS sequence"/>
</dbReference>
<protein>
    <submittedName>
        <fullName evidence="1">Uncharacterized protein</fullName>
    </submittedName>
</protein>
<dbReference type="RefSeq" id="WP_179190005.1">
    <property type="nucleotide sequence ID" value="NZ_NGKU01000001.1"/>
</dbReference>
<evidence type="ECO:0000313" key="1">
    <source>
        <dbReference type="EMBL" id="OTN76468.1"/>
    </source>
</evidence>